<dbReference type="Proteomes" id="UP000017836">
    <property type="component" value="Unassembled WGS sequence"/>
</dbReference>
<reference evidence="3" key="1">
    <citation type="journal article" date="2013" name="Science">
        <title>The Amborella genome and the evolution of flowering plants.</title>
        <authorList>
            <consortium name="Amborella Genome Project"/>
        </authorList>
    </citation>
    <scope>NUCLEOTIDE SEQUENCE [LARGE SCALE GENOMIC DNA]</scope>
</reference>
<dbReference type="HOGENOM" id="CLU_2457791_0_0_1"/>
<protein>
    <submittedName>
        <fullName evidence="2">Uncharacterized protein</fullName>
    </submittedName>
</protein>
<gene>
    <name evidence="2" type="ORF">AMTR_s00038p00226360</name>
</gene>
<organism evidence="2 3">
    <name type="scientific">Amborella trichopoda</name>
    <dbReference type="NCBI Taxonomy" id="13333"/>
    <lineage>
        <taxon>Eukaryota</taxon>
        <taxon>Viridiplantae</taxon>
        <taxon>Streptophyta</taxon>
        <taxon>Embryophyta</taxon>
        <taxon>Tracheophyta</taxon>
        <taxon>Spermatophyta</taxon>
        <taxon>Magnoliopsida</taxon>
        <taxon>Amborellales</taxon>
        <taxon>Amborellaceae</taxon>
        <taxon>Amborella</taxon>
    </lineage>
</organism>
<evidence type="ECO:0000256" key="1">
    <source>
        <dbReference type="SAM" id="MobiDB-lite"/>
    </source>
</evidence>
<evidence type="ECO:0000313" key="2">
    <source>
        <dbReference type="EMBL" id="ERN14711.1"/>
    </source>
</evidence>
<dbReference type="EMBL" id="KI392532">
    <property type="protein sequence ID" value="ERN14711.1"/>
    <property type="molecule type" value="Genomic_DNA"/>
</dbReference>
<dbReference type="AlphaFoldDB" id="U5CNI2"/>
<accession>U5CNI2</accession>
<evidence type="ECO:0000313" key="3">
    <source>
        <dbReference type="Proteomes" id="UP000017836"/>
    </source>
</evidence>
<proteinExistence type="predicted"/>
<sequence>MFAKTKNVASIISKGKQKRTSIITEETNHRGIKKIPGPLGSVAKAPGFRGGKGEGSHNNKRSRLTRFEKQGRIKRYKSSSIVHGGHYHL</sequence>
<dbReference type="Gramene" id="ERN14711">
    <property type="protein sequence ID" value="ERN14711"/>
    <property type="gene ID" value="AMTR_s00038p00226360"/>
</dbReference>
<feature type="region of interest" description="Disordered" evidence="1">
    <location>
        <begin position="1"/>
        <end position="89"/>
    </location>
</feature>
<name>U5CNI2_AMBTC</name>
<keyword evidence="3" id="KW-1185">Reference proteome</keyword>